<keyword evidence="2" id="KW-1185">Reference proteome</keyword>
<dbReference type="EMBL" id="KV582751">
    <property type="protein sequence ID" value="OPL33481.1"/>
    <property type="molecule type" value="Genomic_DNA"/>
</dbReference>
<sequence length="132" mass="14994">LQLYVECLEMNSLLEIENVTDLLTEAYEMFSYESQQANTIEERQIIEALKDVTSLLMELRNEVEGNPDVNEIISALLKEYEILKEDSRFLVFVKTRTSAKALAKRLPECLKATHLTGGTKSKDKAGKVIVLK</sequence>
<dbReference type="InterPro" id="IPR027417">
    <property type="entry name" value="P-loop_NTPase"/>
</dbReference>
<accession>A0A3L5TU82</accession>
<dbReference type="Gene3D" id="3.40.50.300">
    <property type="entry name" value="P-loop containing nucleotide triphosphate hydrolases"/>
    <property type="match status" value="1"/>
</dbReference>
<feature type="non-terminal residue" evidence="1">
    <location>
        <position position="1"/>
    </location>
</feature>
<evidence type="ECO:0000313" key="2">
    <source>
        <dbReference type="Proteomes" id="UP000266721"/>
    </source>
</evidence>
<dbReference type="Gene3D" id="1.20.1320.30">
    <property type="match status" value="1"/>
</dbReference>
<dbReference type="Proteomes" id="UP000266721">
    <property type="component" value="Unassembled WGS sequence"/>
</dbReference>
<reference evidence="1 2" key="1">
    <citation type="journal article" date="2016" name="PLoS ONE">
        <title>A First Insight into the Genome of the Filter-Feeder Mussel Mytilus galloprovincialis.</title>
        <authorList>
            <person name="Murgarella M."/>
            <person name="Puiu D."/>
            <person name="Novoa B."/>
            <person name="Figueras A."/>
            <person name="Posada D."/>
            <person name="Canchaya C."/>
        </authorList>
    </citation>
    <scope>NUCLEOTIDE SEQUENCE [LARGE SCALE GENOMIC DNA]</scope>
    <source>
        <tissue evidence="1">Muscle</tissue>
    </source>
</reference>
<protein>
    <submittedName>
        <fullName evidence="1">Uncharacterized protein</fullName>
    </submittedName>
</protein>
<organism evidence="1 2">
    <name type="scientific">Mytilus galloprovincialis</name>
    <name type="common">Mediterranean mussel</name>
    <dbReference type="NCBI Taxonomy" id="29158"/>
    <lineage>
        <taxon>Eukaryota</taxon>
        <taxon>Metazoa</taxon>
        <taxon>Spiralia</taxon>
        <taxon>Lophotrochozoa</taxon>
        <taxon>Mollusca</taxon>
        <taxon>Bivalvia</taxon>
        <taxon>Autobranchia</taxon>
        <taxon>Pteriomorphia</taxon>
        <taxon>Mytilida</taxon>
        <taxon>Mytiloidea</taxon>
        <taxon>Mytilidae</taxon>
        <taxon>Mytilinae</taxon>
        <taxon>Mytilus</taxon>
    </lineage>
</organism>
<dbReference type="SMR" id="A0A3L5TU82"/>
<comment type="caution">
    <text evidence="1">The sequence shown here is derived from an EMBL/GenBank/DDBJ whole genome shotgun (WGS) entry which is preliminary data.</text>
</comment>
<name>A0A3L5TU82_MYTGA</name>
<dbReference type="AlphaFoldDB" id="A0A3L5TU82"/>
<evidence type="ECO:0000313" key="1">
    <source>
        <dbReference type="EMBL" id="OPL33481.1"/>
    </source>
</evidence>
<gene>
    <name evidence="1" type="ORF">AM593_05235</name>
</gene>
<proteinExistence type="predicted"/>